<dbReference type="PANTHER" id="PTHR45932">
    <property type="entry name" value="PATELLIN-1"/>
    <property type="match status" value="1"/>
</dbReference>
<evidence type="ECO:0000256" key="1">
    <source>
        <dbReference type="ARBA" id="ARBA00004370"/>
    </source>
</evidence>
<dbReference type="Proteomes" id="UP001632038">
    <property type="component" value="Unassembled WGS sequence"/>
</dbReference>
<protein>
    <recommendedName>
        <fullName evidence="4">CRAL/TRIO N-terminal domain-containing protein</fullName>
    </recommendedName>
</protein>
<evidence type="ECO:0000259" key="4">
    <source>
        <dbReference type="SMART" id="SM01100"/>
    </source>
</evidence>
<name>A0ABD3CFG9_9LAMI</name>
<dbReference type="AlphaFoldDB" id="A0ABD3CFG9"/>
<dbReference type="GO" id="GO:0016020">
    <property type="term" value="C:membrane"/>
    <property type="evidence" value="ECO:0007669"/>
    <property type="project" value="UniProtKB-SubCell"/>
</dbReference>
<dbReference type="InterPro" id="IPR036273">
    <property type="entry name" value="CRAL/TRIO_N_dom_sf"/>
</dbReference>
<dbReference type="Gene3D" id="3.40.525.10">
    <property type="entry name" value="CRAL-TRIO lipid binding domain"/>
    <property type="match status" value="1"/>
</dbReference>
<proteinExistence type="predicted"/>
<keyword evidence="2" id="KW-0813">Transport</keyword>
<reference evidence="6" key="1">
    <citation type="journal article" date="2024" name="IScience">
        <title>Strigolactones Initiate the Formation of Haustorium-like Structures in Castilleja.</title>
        <authorList>
            <person name="Buerger M."/>
            <person name="Peterson D."/>
            <person name="Chory J."/>
        </authorList>
    </citation>
    <scope>NUCLEOTIDE SEQUENCE [LARGE SCALE GENOMIC DNA]</scope>
</reference>
<sequence length="174" mass="19775">MEIEPKKNFVTSLMAATNLHTPPFKEDTYFISDLKPSEKKALQDLKHKLITDLSPYNPNPIIWGIPHFPAKNSTAGDELRSDVILLKFLCARDFKVQDSLDMLLKSLSWRKDFQTDAVLDEDLGLKELEGVVASYMHGHDRAGHPVCYNAYGILKDKVFVRVSVVSMVENLKRN</sequence>
<comment type="caution">
    <text evidence="5">The sequence shown here is derived from an EMBL/GenBank/DDBJ whole genome shotgun (WGS) entry which is preliminary data.</text>
</comment>
<dbReference type="InterPro" id="IPR011074">
    <property type="entry name" value="CRAL/TRIO_N_dom"/>
</dbReference>
<feature type="domain" description="CRAL/TRIO N-terminal" evidence="4">
    <location>
        <begin position="81"/>
        <end position="106"/>
    </location>
</feature>
<gene>
    <name evidence="5" type="ORF">CASFOL_027298</name>
</gene>
<dbReference type="PANTHER" id="PTHR45932:SF4">
    <property type="entry name" value="PATELLIN-6"/>
    <property type="match status" value="1"/>
</dbReference>
<dbReference type="SUPFAM" id="SSF46938">
    <property type="entry name" value="CRAL/TRIO N-terminal domain"/>
    <property type="match status" value="1"/>
</dbReference>
<dbReference type="Pfam" id="PF03765">
    <property type="entry name" value="CRAL_TRIO_N"/>
    <property type="match status" value="1"/>
</dbReference>
<evidence type="ECO:0000256" key="2">
    <source>
        <dbReference type="ARBA" id="ARBA00022448"/>
    </source>
</evidence>
<keyword evidence="3" id="KW-0472">Membrane</keyword>
<evidence type="ECO:0000256" key="3">
    <source>
        <dbReference type="ARBA" id="ARBA00023136"/>
    </source>
</evidence>
<dbReference type="InterPro" id="IPR036865">
    <property type="entry name" value="CRAL-TRIO_dom_sf"/>
</dbReference>
<dbReference type="InterPro" id="IPR044834">
    <property type="entry name" value="PATL"/>
</dbReference>
<dbReference type="SMART" id="SM01100">
    <property type="entry name" value="CRAL_TRIO_N"/>
    <property type="match status" value="1"/>
</dbReference>
<dbReference type="EMBL" id="JAVIJP010000036">
    <property type="protein sequence ID" value="KAL3628252.1"/>
    <property type="molecule type" value="Genomic_DNA"/>
</dbReference>
<accession>A0ABD3CFG9</accession>
<evidence type="ECO:0000313" key="6">
    <source>
        <dbReference type="Proteomes" id="UP001632038"/>
    </source>
</evidence>
<comment type="subcellular location">
    <subcellularLocation>
        <location evidence="1">Membrane</location>
    </subcellularLocation>
</comment>
<organism evidence="5 6">
    <name type="scientific">Castilleja foliolosa</name>
    <dbReference type="NCBI Taxonomy" id="1961234"/>
    <lineage>
        <taxon>Eukaryota</taxon>
        <taxon>Viridiplantae</taxon>
        <taxon>Streptophyta</taxon>
        <taxon>Embryophyta</taxon>
        <taxon>Tracheophyta</taxon>
        <taxon>Spermatophyta</taxon>
        <taxon>Magnoliopsida</taxon>
        <taxon>eudicotyledons</taxon>
        <taxon>Gunneridae</taxon>
        <taxon>Pentapetalae</taxon>
        <taxon>asterids</taxon>
        <taxon>lamiids</taxon>
        <taxon>Lamiales</taxon>
        <taxon>Orobanchaceae</taxon>
        <taxon>Pedicularideae</taxon>
        <taxon>Castillejinae</taxon>
        <taxon>Castilleja</taxon>
    </lineage>
</organism>
<evidence type="ECO:0000313" key="5">
    <source>
        <dbReference type="EMBL" id="KAL3628252.1"/>
    </source>
</evidence>
<keyword evidence="6" id="KW-1185">Reference proteome</keyword>